<comment type="caution">
    <text evidence="7">The sequence shown here is derived from an EMBL/GenBank/DDBJ whole genome shotgun (WGS) entry which is preliminary data.</text>
</comment>
<proteinExistence type="predicted"/>
<dbReference type="Proteomes" id="UP000031599">
    <property type="component" value="Unassembled WGS sequence"/>
</dbReference>
<dbReference type="Gene3D" id="3.60.15.10">
    <property type="entry name" value="Ribonuclease Z/Hydroxyacylglutathione hydrolase-like"/>
    <property type="match status" value="1"/>
</dbReference>
<evidence type="ECO:0000259" key="6">
    <source>
        <dbReference type="SMART" id="SM00849"/>
    </source>
</evidence>
<dbReference type="PANTHER" id="PTHR46233:SF3">
    <property type="entry name" value="HYDROXYACYLGLUTATHIONE HYDROLASE GLOC"/>
    <property type="match status" value="1"/>
</dbReference>
<dbReference type="InterPro" id="IPR036866">
    <property type="entry name" value="RibonucZ/Hydroxyglut_hydro"/>
</dbReference>
<evidence type="ECO:0000313" key="8">
    <source>
        <dbReference type="Proteomes" id="UP000031599"/>
    </source>
</evidence>
<reference evidence="7 8" key="1">
    <citation type="submission" date="2014-12" db="EMBL/GenBank/DDBJ databases">
        <title>Genome assembly of Enhygromyxa salina DSM 15201.</title>
        <authorList>
            <person name="Sharma G."/>
            <person name="Subramanian S."/>
        </authorList>
    </citation>
    <scope>NUCLEOTIDE SEQUENCE [LARGE SCALE GENOMIC DNA]</scope>
    <source>
        <strain evidence="7 8">DSM 15201</strain>
    </source>
</reference>
<evidence type="ECO:0000313" key="7">
    <source>
        <dbReference type="EMBL" id="KIG12617.1"/>
    </source>
</evidence>
<dbReference type="GO" id="GO:0016787">
    <property type="term" value="F:hydrolase activity"/>
    <property type="evidence" value="ECO:0007669"/>
    <property type="project" value="UniProtKB-KW"/>
</dbReference>
<feature type="region of interest" description="Disordered" evidence="5">
    <location>
        <begin position="216"/>
        <end position="237"/>
    </location>
</feature>
<accession>A0A0C2CXR8</accession>
<dbReference type="AlphaFoldDB" id="A0A0C2CXR8"/>
<comment type="cofactor">
    <cofactor evidence="1">
        <name>Zn(2+)</name>
        <dbReference type="ChEBI" id="CHEBI:29105"/>
    </cofactor>
</comment>
<organism evidence="7 8">
    <name type="scientific">Enhygromyxa salina</name>
    <dbReference type="NCBI Taxonomy" id="215803"/>
    <lineage>
        <taxon>Bacteria</taxon>
        <taxon>Pseudomonadati</taxon>
        <taxon>Myxococcota</taxon>
        <taxon>Polyangia</taxon>
        <taxon>Nannocystales</taxon>
        <taxon>Nannocystaceae</taxon>
        <taxon>Enhygromyxa</taxon>
    </lineage>
</organism>
<dbReference type="SMART" id="SM00849">
    <property type="entry name" value="Lactamase_B"/>
    <property type="match status" value="1"/>
</dbReference>
<dbReference type="RefSeq" id="WP_052557342.1">
    <property type="nucleotide sequence ID" value="NZ_JMCC02000123.1"/>
</dbReference>
<gene>
    <name evidence="7" type="ORF">DB30_01182</name>
</gene>
<evidence type="ECO:0000256" key="1">
    <source>
        <dbReference type="ARBA" id="ARBA00001947"/>
    </source>
</evidence>
<evidence type="ECO:0000256" key="4">
    <source>
        <dbReference type="ARBA" id="ARBA00022833"/>
    </source>
</evidence>
<dbReference type="GO" id="GO:0046872">
    <property type="term" value="F:metal ion binding"/>
    <property type="evidence" value="ECO:0007669"/>
    <property type="project" value="UniProtKB-KW"/>
</dbReference>
<evidence type="ECO:0000256" key="2">
    <source>
        <dbReference type="ARBA" id="ARBA00022723"/>
    </source>
</evidence>
<keyword evidence="2" id="KW-0479">Metal-binding</keyword>
<feature type="domain" description="Metallo-beta-lactamase" evidence="6">
    <location>
        <begin position="18"/>
        <end position="182"/>
    </location>
</feature>
<protein>
    <submittedName>
        <fullName evidence="7">Hydroxyacyl glutathione hydrolase</fullName>
    </submittedName>
</protein>
<evidence type="ECO:0000256" key="5">
    <source>
        <dbReference type="SAM" id="MobiDB-lite"/>
    </source>
</evidence>
<dbReference type="CDD" id="cd16275">
    <property type="entry name" value="BaeB-like_MBL-fold"/>
    <property type="match status" value="1"/>
</dbReference>
<sequence>MSDNHGTFVHQLLLGPWDNFIYFIGDRPSRKVAIVDPAWHAPTILAEAERLDVEIAAILCTHSHFDHVNAVEDLLGTLDVPVHMLAPEVEFSGFRCENLQVSKPGDRVRVGEHLEITMMHTPGHTPGSCSYRLRDGIVTGDTLFVNGCGRCDFVGGEPQTMYATLKSLVEGLPAQTIMYPGHNYGPTPTATLDAQLRENPYLRHPTVADFVAHRMDGKTPNTPLPPAPADWALSTPT</sequence>
<keyword evidence="3 7" id="KW-0378">Hydrolase</keyword>
<name>A0A0C2CXR8_9BACT</name>
<dbReference type="InterPro" id="IPR001279">
    <property type="entry name" value="Metallo-B-lactamas"/>
</dbReference>
<dbReference type="SUPFAM" id="SSF56281">
    <property type="entry name" value="Metallo-hydrolase/oxidoreductase"/>
    <property type="match status" value="1"/>
</dbReference>
<dbReference type="InterPro" id="IPR051453">
    <property type="entry name" value="MBL_Glyoxalase_II"/>
</dbReference>
<keyword evidence="4" id="KW-0862">Zinc</keyword>
<evidence type="ECO:0000256" key="3">
    <source>
        <dbReference type="ARBA" id="ARBA00022801"/>
    </source>
</evidence>
<dbReference type="PANTHER" id="PTHR46233">
    <property type="entry name" value="HYDROXYACYLGLUTATHIONE HYDROLASE GLOC"/>
    <property type="match status" value="1"/>
</dbReference>
<dbReference type="Pfam" id="PF00753">
    <property type="entry name" value="Lactamase_B"/>
    <property type="match status" value="1"/>
</dbReference>
<dbReference type="EMBL" id="JMCC02000123">
    <property type="protein sequence ID" value="KIG12617.1"/>
    <property type="molecule type" value="Genomic_DNA"/>
</dbReference>